<evidence type="ECO:0000313" key="7">
    <source>
        <dbReference type="Proteomes" id="UP001165079"/>
    </source>
</evidence>
<reference evidence="6" key="1">
    <citation type="submission" date="2023-03" db="EMBL/GenBank/DDBJ databases">
        <title>Actinorhabdospora filicis NBRC 111898.</title>
        <authorList>
            <person name="Ichikawa N."/>
            <person name="Sato H."/>
            <person name="Tonouchi N."/>
        </authorList>
    </citation>
    <scope>NUCLEOTIDE SEQUENCE</scope>
    <source>
        <strain evidence="6">NBRC 111898</strain>
    </source>
</reference>
<evidence type="ECO:0000256" key="4">
    <source>
        <dbReference type="RuleBase" id="RU003476"/>
    </source>
</evidence>
<evidence type="ECO:0000313" key="6">
    <source>
        <dbReference type="EMBL" id="GLZ78389.1"/>
    </source>
</evidence>
<dbReference type="RefSeq" id="WP_285663547.1">
    <property type="nucleotide sequence ID" value="NZ_BSTX01000002.1"/>
</dbReference>
<protein>
    <submittedName>
        <fullName evidence="6">NUDIX hydrolase</fullName>
    </submittedName>
</protein>
<evidence type="ECO:0000256" key="2">
    <source>
        <dbReference type="ARBA" id="ARBA00005582"/>
    </source>
</evidence>
<dbReference type="Pfam" id="PF00293">
    <property type="entry name" value="NUDIX"/>
    <property type="match status" value="1"/>
</dbReference>
<evidence type="ECO:0000259" key="5">
    <source>
        <dbReference type="PROSITE" id="PS51462"/>
    </source>
</evidence>
<dbReference type="EMBL" id="BSTX01000002">
    <property type="protein sequence ID" value="GLZ78389.1"/>
    <property type="molecule type" value="Genomic_DNA"/>
</dbReference>
<feature type="domain" description="Nudix hydrolase" evidence="5">
    <location>
        <begin position="6"/>
        <end position="136"/>
    </location>
</feature>
<dbReference type="InterPro" id="IPR020476">
    <property type="entry name" value="Nudix_hydrolase"/>
</dbReference>
<dbReference type="PANTHER" id="PTHR43046:SF14">
    <property type="entry name" value="MUTT_NUDIX FAMILY PROTEIN"/>
    <property type="match status" value="1"/>
</dbReference>
<gene>
    <name evidence="6" type="ORF">Afil01_31960</name>
</gene>
<dbReference type="PRINTS" id="PR00502">
    <property type="entry name" value="NUDIXFAMILY"/>
</dbReference>
<dbReference type="Gene3D" id="3.90.79.10">
    <property type="entry name" value="Nucleoside Triphosphate Pyrophosphohydrolase"/>
    <property type="match status" value="1"/>
</dbReference>
<comment type="similarity">
    <text evidence="2 4">Belongs to the Nudix hydrolase family.</text>
</comment>
<accession>A0A9W6SJW6</accession>
<dbReference type="GO" id="GO:0016787">
    <property type="term" value="F:hydrolase activity"/>
    <property type="evidence" value="ECO:0007669"/>
    <property type="project" value="UniProtKB-KW"/>
</dbReference>
<dbReference type="AlphaFoldDB" id="A0A9W6SJW6"/>
<dbReference type="Proteomes" id="UP001165079">
    <property type="component" value="Unassembled WGS sequence"/>
</dbReference>
<dbReference type="SUPFAM" id="SSF55811">
    <property type="entry name" value="Nudix"/>
    <property type="match status" value="1"/>
</dbReference>
<sequence>MDSPQPYRPQLYAVSVKGVCVQDGRVMLLKNEREEWELPGGKLDPGEAPMDCVVREIHEESGWPVDVATILDTWVYDEGRLNNTVLIVTYACVVNTDQPPVMSNEHKEIGLFTTEEVPGLNMPAGYKRSIAEWFARLSSPAPIG</sequence>
<dbReference type="InterPro" id="IPR015797">
    <property type="entry name" value="NUDIX_hydrolase-like_dom_sf"/>
</dbReference>
<dbReference type="PROSITE" id="PS00893">
    <property type="entry name" value="NUDIX_BOX"/>
    <property type="match status" value="1"/>
</dbReference>
<comment type="cofactor">
    <cofactor evidence="1">
        <name>Mg(2+)</name>
        <dbReference type="ChEBI" id="CHEBI:18420"/>
    </cofactor>
</comment>
<evidence type="ECO:0000256" key="3">
    <source>
        <dbReference type="ARBA" id="ARBA00022801"/>
    </source>
</evidence>
<dbReference type="CDD" id="cd04699">
    <property type="entry name" value="NUDIX_MutT_Nudt1"/>
    <property type="match status" value="1"/>
</dbReference>
<dbReference type="InterPro" id="IPR000086">
    <property type="entry name" value="NUDIX_hydrolase_dom"/>
</dbReference>
<keyword evidence="3 4" id="KW-0378">Hydrolase</keyword>
<dbReference type="InterPro" id="IPR020084">
    <property type="entry name" value="NUDIX_hydrolase_CS"/>
</dbReference>
<name>A0A9W6SJW6_9ACTN</name>
<evidence type="ECO:0000256" key="1">
    <source>
        <dbReference type="ARBA" id="ARBA00001946"/>
    </source>
</evidence>
<organism evidence="6 7">
    <name type="scientific">Actinorhabdospora filicis</name>
    <dbReference type="NCBI Taxonomy" id="1785913"/>
    <lineage>
        <taxon>Bacteria</taxon>
        <taxon>Bacillati</taxon>
        <taxon>Actinomycetota</taxon>
        <taxon>Actinomycetes</taxon>
        <taxon>Micromonosporales</taxon>
        <taxon>Micromonosporaceae</taxon>
        <taxon>Actinorhabdospora</taxon>
    </lineage>
</organism>
<keyword evidence="7" id="KW-1185">Reference proteome</keyword>
<dbReference type="PANTHER" id="PTHR43046">
    <property type="entry name" value="GDP-MANNOSE MANNOSYL HYDROLASE"/>
    <property type="match status" value="1"/>
</dbReference>
<dbReference type="PROSITE" id="PS51462">
    <property type="entry name" value="NUDIX"/>
    <property type="match status" value="1"/>
</dbReference>
<comment type="caution">
    <text evidence="6">The sequence shown here is derived from an EMBL/GenBank/DDBJ whole genome shotgun (WGS) entry which is preliminary data.</text>
</comment>
<proteinExistence type="inferred from homology"/>